<comment type="caution">
    <text evidence="2">The sequence shown here is derived from an EMBL/GenBank/DDBJ whole genome shotgun (WGS) entry which is preliminary data.</text>
</comment>
<organism evidence="2 3">
    <name type="scientific">Kockovaella imperatae</name>
    <dbReference type="NCBI Taxonomy" id="4999"/>
    <lineage>
        <taxon>Eukaryota</taxon>
        <taxon>Fungi</taxon>
        <taxon>Dikarya</taxon>
        <taxon>Basidiomycota</taxon>
        <taxon>Agaricomycotina</taxon>
        <taxon>Tremellomycetes</taxon>
        <taxon>Tremellales</taxon>
        <taxon>Cuniculitremaceae</taxon>
        <taxon>Kockovaella</taxon>
    </lineage>
</organism>
<dbReference type="InterPro" id="IPR046341">
    <property type="entry name" value="SET_dom_sf"/>
</dbReference>
<dbReference type="InterPro" id="IPR001214">
    <property type="entry name" value="SET_dom"/>
</dbReference>
<proteinExistence type="predicted"/>
<reference evidence="2 3" key="1">
    <citation type="submission" date="2017-03" db="EMBL/GenBank/DDBJ databases">
        <title>Widespread Adenine N6-methylation of Active Genes in Fungi.</title>
        <authorList>
            <consortium name="DOE Joint Genome Institute"/>
            <person name="Mondo S.J."/>
            <person name="Dannebaum R.O."/>
            <person name="Kuo R.C."/>
            <person name="Louie K.B."/>
            <person name="Bewick A.J."/>
            <person name="Labutti K."/>
            <person name="Haridas S."/>
            <person name="Kuo A."/>
            <person name="Salamov A."/>
            <person name="Ahrendt S.R."/>
            <person name="Lau R."/>
            <person name="Bowen B.P."/>
            <person name="Lipzen A."/>
            <person name="Sullivan W."/>
            <person name="Andreopoulos W.B."/>
            <person name="Clum A."/>
            <person name="Lindquist E."/>
            <person name="Daum C."/>
            <person name="Northen T.R."/>
            <person name="Ramamoorthy G."/>
            <person name="Schmitz R.J."/>
            <person name="Gryganskyi A."/>
            <person name="Culley D."/>
            <person name="Magnuson J."/>
            <person name="James T.Y."/>
            <person name="O'Malley M.A."/>
            <person name="Stajich J.E."/>
            <person name="Spatafora J.W."/>
            <person name="Visel A."/>
            <person name="Grigoriev I.V."/>
        </authorList>
    </citation>
    <scope>NUCLEOTIDE SEQUENCE [LARGE SCALE GENOMIC DNA]</scope>
    <source>
        <strain evidence="2 3">NRRL Y-17943</strain>
    </source>
</reference>
<name>A0A1Y1UF67_9TREE</name>
<dbReference type="SMART" id="SM00317">
    <property type="entry name" value="SET"/>
    <property type="match status" value="1"/>
</dbReference>
<evidence type="ECO:0000313" key="3">
    <source>
        <dbReference type="Proteomes" id="UP000193218"/>
    </source>
</evidence>
<dbReference type="RefSeq" id="XP_021870727.1">
    <property type="nucleotide sequence ID" value="XM_022018279.1"/>
</dbReference>
<dbReference type="SUPFAM" id="SSF82199">
    <property type="entry name" value="SET domain"/>
    <property type="match status" value="1"/>
</dbReference>
<evidence type="ECO:0000313" key="2">
    <source>
        <dbReference type="EMBL" id="ORX36658.1"/>
    </source>
</evidence>
<protein>
    <recommendedName>
        <fullName evidence="1">SET domain-containing protein</fullName>
    </recommendedName>
</protein>
<dbReference type="OrthoDB" id="5792673at2759"/>
<dbReference type="EMBL" id="NBSH01000007">
    <property type="protein sequence ID" value="ORX36658.1"/>
    <property type="molecule type" value="Genomic_DNA"/>
</dbReference>
<dbReference type="STRING" id="4999.A0A1Y1UF67"/>
<dbReference type="PROSITE" id="PS50280">
    <property type="entry name" value="SET"/>
    <property type="match status" value="1"/>
</dbReference>
<dbReference type="GeneID" id="33560088"/>
<dbReference type="Proteomes" id="UP000193218">
    <property type="component" value="Unassembled WGS sequence"/>
</dbReference>
<dbReference type="Gene3D" id="2.170.270.10">
    <property type="entry name" value="SET domain"/>
    <property type="match status" value="1"/>
</dbReference>
<sequence>MSQEHRQQSAFRRQIFLPRFQNFERYKSPSSDELRVGPAPSEKAVRGWSGTLASYWFLPRPESTSMPFVKHDAQPPASWPTETSYLVKCRLSPTFPSALHSFLFDKNTVSSPAARYNPRPVIHPSHLSIKVIKDPGHPANGQAGLFTKRKIPPGELVIPYLGVIHHSLVADADSDVATIAVIPDEHEHSDYDLSLVRISAHDPLSPFFGYHVSIGVDAAHAGNAARFVNDYRGISSEPNAEFCLGHGAAGELRMEIWSLKKGIAKGEEVLVSYGKSWWSARKP</sequence>
<dbReference type="AlphaFoldDB" id="A0A1Y1UF67"/>
<feature type="domain" description="SET" evidence="1">
    <location>
        <begin position="127"/>
        <end position="274"/>
    </location>
</feature>
<accession>A0A1Y1UF67</accession>
<evidence type="ECO:0000259" key="1">
    <source>
        <dbReference type="PROSITE" id="PS50280"/>
    </source>
</evidence>
<gene>
    <name evidence="2" type="ORF">BD324DRAFT_651144</name>
</gene>
<dbReference type="Pfam" id="PF00856">
    <property type="entry name" value="SET"/>
    <property type="match status" value="1"/>
</dbReference>
<dbReference type="InParanoid" id="A0A1Y1UF67"/>
<keyword evidence="3" id="KW-1185">Reference proteome</keyword>